<evidence type="ECO:0000313" key="5">
    <source>
        <dbReference type="Proteomes" id="UP001058167"/>
    </source>
</evidence>
<protein>
    <recommendedName>
        <fullName evidence="7">Type II toxin-antitoxin system RelE/ParE family toxin</fullName>
    </recommendedName>
</protein>
<dbReference type="EMBL" id="BSRL01000001">
    <property type="protein sequence ID" value="GLV68432.1"/>
    <property type="molecule type" value="Genomic_DNA"/>
</dbReference>
<dbReference type="AlphaFoldDB" id="A0AAI9PD11"/>
<dbReference type="GeneID" id="97008698"/>
<evidence type="ECO:0000256" key="1">
    <source>
        <dbReference type="ARBA" id="ARBA00006226"/>
    </source>
</evidence>
<evidence type="ECO:0000256" key="2">
    <source>
        <dbReference type="ARBA" id="ARBA00022649"/>
    </source>
</evidence>
<proteinExistence type="inferred from homology"/>
<comment type="similarity">
    <text evidence="1">Belongs to the RelE toxin family.</text>
</comment>
<dbReference type="InterPro" id="IPR035093">
    <property type="entry name" value="RelE/ParE_toxin_dom_sf"/>
</dbReference>
<gene>
    <name evidence="4" type="ORF">Pcaca03_08760</name>
    <name evidence="3" type="ORF">SOASR016_40240</name>
</gene>
<evidence type="ECO:0000313" key="3">
    <source>
        <dbReference type="EMBL" id="GKX49272.1"/>
    </source>
</evidence>
<reference evidence="4" key="2">
    <citation type="submission" date="2023-02" db="EMBL/GenBank/DDBJ databases">
        <title>Pectobacterium carotovorum subsp. carotovorum NBRC 12380.</title>
        <authorList>
            <person name="Ichikawa N."/>
            <person name="Sato H."/>
            <person name="Tonouchi N."/>
        </authorList>
    </citation>
    <scope>NUCLEOTIDE SEQUENCE</scope>
    <source>
        <strain evidence="4">NBRC 12380</strain>
    </source>
</reference>
<reference evidence="3" key="1">
    <citation type="submission" date="2022-06" db="EMBL/GenBank/DDBJ databases">
        <title>Draft genome sequences of Pectobacterium carotovorum subsp. carotovorum str. NBRC12380.</title>
        <authorList>
            <person name="Wakabayashi Y."/>
            <person name="Kojima K."/>
        </authorList>
    </citation>
    <scope>NUCLEOTIDE SEQUENCE</scope>
    <source>
        <strain evidence="3">NBRC 12380</strain>
    </source>
</reference>
<dbReference type="Proteomes" id="UP001058167">
    <property type="component" value="Unassembled WGS sequence"/>
</dbReference>
<dbReference type="Gene3D" id="3.30.2310.20">
    <property type="entry name" value="RelE-like"/>
    <property type="match status" value="1"/>
</dbReference>
<dbReference type="InterPro" id="IPR007712">
    <property type="entry name" value="RelE/ParE_toxin"/>
</dbReference>
<dbReference type="RefSeq" id="WP_373876315.1">
    <property type="nucleotide sequence ID" value="NZ_BRLF01000013.1"/>
</dbReference>
<dbReference type="EMBL" id="BRLF01000013">
    <property type="protein sequence ID" value="GKX49272.1"/>
    <property type="molecule type" value="Genomic_DNA"/>
</dbReference>
<evidence type="ECO:0000313" key="6">
    <source>
        <dbReference type="Proteomes" id="UP001165145"/>
    </source>
</evidence>
<sequence length="154" mass="17643">MLAKVTGCTHSFLAGQAIEDYLAREAWQIAEIEQAIKEADADGFVSSDDDEQSFKKIRQGKEIKWLRKAAANLEAEYLYIAQDDPLAASQLVDEVQRLTELLPQQLAMGRSGRIPGTCELVLTYYPYIIPYRMKNNTLQILRIFHTNRRLPPKW</sequence>
<comment type="caution">
    <text evidence="4">The sequence shown here is derived from an EMBL/GenBank/DDBJ whole genome shotgun (WGS) entry which is preliminary data.</text>
</comment>
<evidence type="ECO:0008006" key="7">
    <source>
        <dbReference type="Google" id="ProtNLM"/>
    </source>
</evidence>
<dbReference type="InterPro" id="IPR051803">
    <property type="entry name" value="TA_system_RelE-like_toxin"/>
</dbReference>
<organism evidence="4 6">
    <name type="scientific">Pectobacterium carotovorum subsp. carotovorum</name>
    <name type="common">Erwinia carotovora subsp. carotovora</name>
    <dbReference type="NCBI Taxonomy" id="555"/>
    <lineage>
        <taxon>Bacteria</taxon>
        <taxon>Pseudomonadati</taxon>
        <taxon>Pseudomonadota</taxon>
        <taxon>Gammaproteobacteria</taxon>
        <taxon>Enterobacterales</taxon>
        <taxon>Pectobacteriaceae</taxon>
        <taxon>Pectobacterium</taxon>
    </lineage>
</organism>
<dbReference type="PANTHER" id="PTHR33755">
    <property type="entry name" value="TOXIN PARE1-RELATED"/>
    <property type="match status" value="1"/>
</dbReference>
<keyword evidence="2" id="KW-1277">Toxin-antitoxin system</keyword>
<dbReference type="PANTHER" id="PTHR33755:SF5">
    <property type="entry name" value="TYPE II TOXIN-ANTITOXIN SYSTEM RELE_PARE FAMILY TOXIN"/>
    <property type="match status" value="1"/>
</dbReference>
<dbReference type="Pfam" id="PF05016">
    <property type="entry name" value="ParE_toxin"/>
    <property type="match status" value="1"/>
</dbReference>
<keyword evidence="5" id="KW-1185">Reference proteome</keyword>
<evidence type="ECO:0000313" key="4">
    <source>
        <dbReference type="EMBL" id="GLV68432.1"/>
    </source>
</evidence>
<dbReference type="Proteomes" id="UP001165145">
    <property type="component" value="Unassembled WGS sequence"/>
</dbReference>
<name>A0AAI9PD11_PECCC</name>
<accession>A0AAI9PD11</accession>